<name>A0A1F6CST8_HANXR</name>
<accession>A0A1F6CST8</accession>
<dbReference type="EMBL" id="MFKF01000153">
    <property type="protein sequence ID" value="OGG52214.1"/>
    <property type="molecule type" value="Genomic_DNA"/>
</dbReference>
<proteinExistence type="predicted"/>
<gene>
    <name evidence="1" type="ORF">A3F84_03900</name>
</gene>
<sequence length="67" mass="7706">MTFDLQRVLESKRALRRNLAGRPVAEKLAMLDALRDRARAIRGAATRQETAVLRESPPEYRVNTRKD</sequence>
<evidence type="ECO:0000313" key="1">
    <source>
        <dbReference type="EMBL" id="OGG52214.1"/>
    </source>
</evidence>
<organism evidence="1 2">
    <name type="scientific">Handelsmanbacteria sp. (strain RIFCSPLOWO2_12_FULL_64_10)</name>
    <dbReference type="NCBI Taxonomy" id="1817868"/>
    <lineage>
        <taxon>Bacteria</taxon>
        <taxon>Candidatus Handelsmaniibacteriota</taxon>
    </lineage>
</organism>
<reference evidence="1 2" key="1">
    <citation type="journal article" date="2016" name="Nat. Commun.">
        <title>Thousands of microbial genomes shed light on interconnected biogeochemical processes in an aquifer system.</title>
        <authorList>
            <person name="Anantharaman K."/>
            <person name="Brown C.T."/>
            <person name="Hug L.A."/>
            <person name="Sharon I."/>
            <person name="Castelle C.J."/>
            <person name="Probst A.J."/>
            <person name="Thomas B.C."/>
            <person name="Singh A."/>
            <person name="Wilkins M.J."/>
            <person name="Karaoz U."/>
            <person name="Brodie E.L."/>
            <person name="Williams K.H."/>
            <person name="Hubbard S.S."/>
            <person name="Banfield J.F."/>
        </authorList>
    </citation>
    <scope>NUCLEOTIDE SEQUENCE [LARGE SCALE GENOMIC DNA]</scope>
    <source>
        <strain evidence="2">RIFCSPLOWO2_12_FULL_64_10</strain>
    </source>
</reference>
<protein>
    <submittedName>
        <fullName evidence="1">Uncharacterized protein</fullName>
    </submittedName>
</protein>
<comment type="caution">
    <text evidence="1">The sequence shown here is derived from an EMBL/GenBank/DDBJ whole genome shotgun (WGS) entry which is preliminary data.</text>
</comment>
<dbReference type="Proteomes" id="UP000178606">
    <property type="component" value="Unassembled WGS sequence"/>
</dbReference>
<evidence type="ECO:0000313" key="2">
    <source>
        <dbReference type="Proteomes" id="UP000178606"/>
    </source>
</evidence>
<dbReference type="AlphaFoldDB" id="A0A1F6CST8"/>